<accession>A0A9X1B548</accession>
<reference evidence="1 2" key="1">
    <citation type="journal article" date="2020" name="Microorganisms">
        <title>Osmotic Adaptation and Compatible Solute Biosynthesis of Phototrophic Bacteria as Revealed from Genome Analyses.</title>
        <authorList>
            <person name="Imhoff J.F."/>
            <person name="Rahn T."/>
            <person name="Kunzel S."/>
            <person name="Keller A."/>
            <person name="Neulinger S.C."/>
        </authorList>
    </citation>
    <scope>NUCLEOTIDE SEQUENCE [LARGE SCALE GENOMIC DNA]</scope>
    <source>
        <strain evidence="1 2">DSM 25653</strain>
    </source>
</reference>
<dbReference type="AlphaFoldDB" id="A0A9X1B548"/>
<evidence type="ECO:0008006" key="3">
    <source>
        <dbReference type="Google" id="ProtNLM"/>
    </source>
</evidence>
<gene>
    <name evidence="1" type="ORF">CKO42_17270</name>
</gene>
<sequence>MLPNNNLIEEAWIWPEADGVRWWTPNHTEFLNLTGPFASHSTESVRALRDHRKCSNLRYALAEPLGERLADLLSQGHPLRLHLSEALDVLWQQCPYERMHAGGNPLFGTLLVERYAAKETQPRPPIHPSRSIVVLNLLSADEPIQPTQSLPQGIAQIIDGYTAVRYFLEKADVAELGALVVVSHGTESLTQQPFRLPDGRSWTLPTHRGLPPLVILLACGNDEGNLVWDAPRLLSAGAQTCLAPLGRPCPEAAGRFLAALLPAWQAGEQIGAVLLDLQSAAETTSGRGARLMQLMGRADLRMADTPRLEECDDQTLANASRDHDEEALRVLLNRLTLRCFQADHPLDKAEKALRERLNVGYLDEQAERWLFAQLQRQSDRCWLLSQVWVKALEAHFAEAYDHRQIQRLEQARRTLERAQVDMPAPAYHYWAKLAYRHGRYALSLQDIAKGLSALRPESLCTRAAGLIGHLIGLLVDVNLPDPAAILVQQLEDCLAQRVDEEAQAEQHKLRDRAARIALRQGKPQRAEAIYHIKREESRRLQENGHRELAWLLYIGAWHDPEASLPLAAEVRDLLVNANILQQGFGPGNEDQIYLMRAYAAWAWRAGSQEACDFLFGFVELLHKQFIMGDPGPPGFILAFLHLSRRDGIDLPDSLPSWDTVVVALEKERYFLELTALNALLGRSSEAANMLRRVQAQRTTETPLRFPDWLGDGELKDWSQLIKDRAAFEQSVLPLGQAVTPKQLIDAGLLPL</sequence>
<keyword evidence="2" id="KW-1185">Reference proteome</keyword>
<protein>
    <recommendedName>
        <fullName evidence="3">CHAT domain-containing protein</fullName>
    </recommendedName>
</protein>
<dbReference type="EMBL" id="NRRY01000033">
    <property type="protein sequence ID" value="MBK1620160.1"/>
    <property type="molecule type" value="Genomic_DNA"/>
</dbReference>
<evidence type="ECO:0000313" key="1">
    <source>
        <dbReference type="EMBL" id="MBK1620160.1"/>
    </source>
</evidence>
<proteinExistence type="predicted"/>
<evidence type="ECO:0000313" key="2">
    <source>
        <dbReference type="Proteomes" id="UP001138768"/>
    </source>
</evidence>
<organism evidence="1 2">
    <name type="scientific">Lamprobacter modestohalophilus</name>
    <dbReference type="NCBI Taxonomy" id="1064514"/>
    <lineage>
        <taxon>Bacteria</taxon>
        <taxon>Pseudomonadati</taxon>
        <taxon>Pseudomonadota</taxon>
        <taxon>Gammaproteobacteria</taxon>
        <taxon>Chromatiales</taxon>
        <taxon>Chromatiaceae</taxon>
        <taxon>Lamprobacter</taxon>
    </lineage>
</organism>
<name>A0A9X1B548_9GAMM</name>
<comment type="caution">
    <text evidence="1">The sequence shown here is derived from an EMBL/GenBank/DDBJ whole genome shotgun (WGS) entry which is preliminary data.</text>
</comment>
<dbReference type="Proteomes" id="UP001138768">
    <property type="component" value="Unassembled WGS sequence"/>
</dbReference>